<dbReference type="Proteomes" id="UP000557872">
    <property type="component" value="Unassembled WGS sequence"/>
</dbReference>
<dbReference type="AlphaFoldDB" id="A0A851GRJ4"/>
<sequence length="491" mass="56117">MRIPTFLVKLRQTSLWRHKWMFLTFGVFLLGSLPALYISIEKAKVKKERESVNAKALENYHSFRKSWEAKSEISDLDSFFSPPVSEKDNFYAHPAYVAELNKIHSPPLSAIHRDDIQGLNCNDDVFFATQDAHNDTKGYPSRISEWLDPPQPGLPEKSAAQQCLKHIAIYDQRLNAISEASKMPESNNSLHNRASSSNINIHCSSLLARRAILRMAIGDTKQAQEDVQAMLRLASHTSKYHTFIGLTHTIFSYFDIEKTVWEGLSRHAFSDDELSKIDEKLSTVDLNALALDAIRCEVTVFFANTELLKNTPKYMEPPFMSLESIDLKEPNTWDDFFDKPEHPGGFWIEHNLKHMKALVGIMLYPNGQRARTILKPQVDQIRNPEKARLLDYSAALTTYVKAAINRQAHINNMRTAIAIERFRLKNQSYPDNLRQLSPAYLPEIPIDIITGKPVRYRIDNNNSPVVSSTAFDLFQESDPVAEIHWSYSPMP</sequence>
<feature type="transmembrane region" description="Helical" evidence="1">
    <location>
        <begin position="20"/>
        <end position="40"/>
    </location>
</feature>
<keyword evidence="1" id="KW-0472">Membrane</keyword>
<accession>A0A851GRJ4</accession>
<protein>
    <submittedName>
        <fullName evidence="2">Uncharacterized protein</fullName>
    </submittedName>
</protein>
<dbReference type="EMBL" id="JACBAZ010000006">
    <property type="protein sequence ID" value="NWK56834.1"/>
    <property type="molecule type" value="Genomic_DNA"/>
</dbReference>
<keyword evidence="3" id="KW-1185">Reference proteome</keyword>
<gene>
    <name evidence="2" type="ORF">HW115_14520</name>
</gene>
<name>A0A851GRJ4_9BACT</name>
<organism evidence="2 3">
    <name type="scientific">Oceaniferula marina</name>
    <dbReference type="NCBI Taxonomy" id="2748318"/>
    <lineage>
        <taxon>Bacteria</taxon>
        <taxon>Pseudomonadati</taxon>
        <taxon>Verrucomicrobiota</taxon>
        <taxon>Verrucomicrobiia</taxon>
        <taxon>Verrucomicrobiales</taxon>
        <taxon>Verrucomicrobiaceae</taxon>
        <taxon>Oceaniferula</taxon>
    </lineage>
</organism>
<evidence type="ECO:0000313" key="3">
    <source>
        <dbReference type="Proteomes" id="UP000557872"/>
    </source>
</evidence>
<reference evidence="2 3" key="1">
    <citation type="submission" date="2020-07" db="EMBL/GenBank/DDBJ databases">
        <title>Roseicoccus Jingziensis gen. nov., sp. nov., isolated from coastal seawater.</title>
        <authorList>
            <person name="Feng X."/>
        </authorList>
    </citation>
    <scope>NUCLEOTIDE SEQUENCE [LARGE SCALE GENOMIC DNA]</scope>
    <source>
        <strain evidence="2 3">N1E253</strain>
    </source>
</reference>
<comment type="caution">
    <text evidence="2">The sequence shown here is derived from an EMBL/GenBank/DDBJ whole genome shotgun (WGS) entry which is preliminary data.</text>
</comment>
<proteinExistence type="predicted"/>
<keyword evidence="1" id="KW-1133">Transmembrane helix</keyword>
<evidence type="ECO:0000256" key="1">
    <source>
        <dbReference type="SAM" id="Phobius"/>
    </source>
</evidence>
<keyword evidence="1" id="KW-0812">Transmembrane</keyword>
<evidence type="ECO:0000313" key="2">
    <source>
        <dbReference type="EMBL" id="NWK56834.1"/>
    </source>
</evidence>